<dbReference type="NCBIfam" id="NF038263">
    <property type="entry name" value="prot_phos_SiaA"/>
    <property type="match status" value="1"/>
</dbReference>
<dbReference type="Pfam" id="PF02743">
    <property type="entry name" value="dCache_1"/>
    <property type="match status" value="1"/>
</dbReference>
<feature type="coiled-coil region" evidence="7">
    <location>
        <begin position="386"/>
        <end position="417"/>
    </location>
</feature>
<dbReference type="RefSeq" id="WP_090267511.1">
    <property type="nucleotide sequence ID" value="NZ_FNDS01000012.1"/>
</dbReference>
<dbReference type="InterPro" id="IPR003660">
    <property type="entry name" value="HAMP_dom"/>
</dbReference>
<dbReference type="OrthoDB" id="5496380at2"/>
<dbReference type="InterPro" id="IPR033479">
    <property type="entry name" value="dCache_1"/>
</dbReference>
<dbReference type="InterPro" id="IPR036457">
    <property type="entry name" value="PPM-type-like_dom_sf"/>
</dbReference>
<reference evidence="11" key="1">
    <citation type="submission" date="2016-10" db="EMBL/GenBank/DDBJ databases">
        <authorList>
            <person name="Varghese N."/>
            <person name="Submissions S."/>
        </authorList>
    </citation>
    <scope>NUCLEOTIDE SEQUENCE [LARGE SCALE GENOMIC DNA]</scope>
    <source>
        <strain evidence="11">CCM 7469</strain>
    </source>
</reference>
<evidence type="ECO:0000256" key="5">
    <source>
        <dbReference type="ARBA" id="ARBA00022989"/>
    </source>
</evidence>
<evidence type="ECO:0000256" key="4">
    <source>
        <dbReference type="ARBA" id="ARBA00022801"/>
    </source>
</evidence>
<protein>
    <submittedName>
        <fullName evidence="10">Serine phosphatase RsbU, regulator of sigma subunit</fullName>
    </submittedName>
</protein>
<comment type="subcellular location">
    <subcellularLocation>
        <location evidence="1">Cell membrane</location>
        <topology evidence="1">Multi-pass membrane protein</topology>
    </subcellularLocation>
</comment>
<dbReference type="PANTHER" id="PTHR43156:SF9">
    <property type="entry name" value="HAMP DOMAIN-CONTAINING PROTEIN"/>
    <property type="match status" value="1"/>
</dbReference>
<evidence type="ECO:0000256" key="7">
    <source>
        <dbReference type="SAM" id="Coils"/>
    </source>
</evidence>
<gene>
    <name evidence="10" type="ORF">SAMN05216272_112142</name>
</gene>
<dbReference type="SMART" id="SM00304">
    <property type="entry name" value="HAMP"/>
    <property type="match status" value="1"/>
</dbReference>
<keyword evidence="3 8" id="KW-0812">Transmembrane</keyword>
<dbReference type="PANTHER" id="PTHR43156">
    <property type="entry name" value="STAGE II SPORULATION PROTEIN E-RELATED"/>
    <property type="match status" value="1"/>
</dbReference>
<dbReference type="InterPro" id="IPR052016">
    <property type="entry name" value="Bact_Sigma-Reg"/>
</dbReference>
<dbReference type="GO" id="GO:0016791">
    <property type="term" value="F:phosphatase activity"/>
    <property type="evidence" value="ECO:0007669"/>
    <property type="project" value="TreeGrafter"/>
</dbReference>
<dbReference type="Pfam" id="PF07228">
    <property type="entry name" value="SpoIIE"/>
    <property type="match status" value="1"/>
</dbReference>
<evidence type="ECO:0000256" key="6">
    <source>
        <dbReference type="ARBA" id="ARBA00023136"/>
    </source>
</evidence>
<dbReference type="CDD" id="cd06225">
    <property type="entry name" value="HAMP"/>
    <property type="match status" value="1"/>
</dbReference>
<evidence type="ECO:0000313" key="10">
    <source>
        <dbReference type="EMBL" id="SDI60405.1"/>
    </source>
</evidence>
<organism evidence="10 11">
    <name type="scientific">Pseudomonas panipatensis</name>
    <dbReference type="NCBI Taxonomy" id="428992"/>
    <lineage>
        <taxon>Bacteria</taxon>
        <taxon>Pseudomonadati</taxon>
        <taxon>Pseudomonadota</taxon>
        <taxon>Gammaproteobacteria</taxon>
        <taxon>Pseudomonadales</taxon>
        <taxon>Pseudomonadaceae</taxon>
        <taxon>Pseudomonas</taxon>
    </lineage>
</organism>
<keyword evidence="5 8" id="KW-1133">Transmembrane helix</keyword>
<dbReference type="SMART" id="SM00331">
    <property type="entry name" value="PP2C_SIG"/>
    <property type="match status" value="1"/>
</dbReference>
<evidence type="ECO:0000256" key="1">
    <source>
        <dbReference type="ARBA" id="ARBA00004651"/>
    </source>
</evidence>
<evidence type="ECO:0000313" key="11">
    <source>
        <dbReference type="Proteomes" id="UP000199636"/>
    </source>
</evidence>
<keyword evidence="4" id="KW-0378">Hydrolase</keyword>
<dbReference type="Gene3D" id="3.60.40.10">
    <property type="entry name" value="PPM-type phosphatase domain"/>
    <property type="match status" value="1"/>
</dbReference>
<dbReference type="Pfam" id="PF00672">
    <property type="entry name" value="HAMP"/>
    <property type="match status" value="1"/>
</dbReference>
<feature type="domain" description="HAMP" evidence="9">
    <location>
        <begin position="339"/>
        <end position="391"/>
    </location>
</feature>
<dbReference type="Proteomes" id="UP000199636">
    <property type="component" value="Unassembled WGS sequence"/>
</dbReference>
<keyword evidence="7" id="KW-0175">Coiled coil</keyword>
<dbReference type="InterPro" id="IPR001932">
    <property type="entry name" value="PPM-type_phosphatase-like_dom"/>
</dbReference>
<dbReference type="AlphaFoldDB" id="A0A1G8LXL6"/>
<keyword evidence="6 8" id="KW-0472">Membrane</keyword>
<feature type="transmembrane region" description="Helical" evidence="8">
    <location>
        <begin position="314"/>
        <end position="341"/>
    </location>
</feature>
<keyword evidence="2" id="KW-1003">Cell membrane</keyword>
<dbReference type="GO" id="GO:0005886">
    <property type="term" value="C:plasma membrane"/>
    <property type="evidence" value="ECO:0007669"/>
    <property type="project" value="UniProtKB-SubCell"/>
</dbReference>
<dbReference type="Gene3D" id="3.30.450.20">
    <property type="entry name" value="PAS domain"/>
    <property type="match status" value="1"/>
</dbReference>
<proteinExistence type="predicted"/>
<sequence length="665" mass="73943">MAARWGLRGKSVVALLLACVLALVPAVLLGWKAMEDIRTHFGLAYAKNFTLLNQQKILAPVIRELSLSRRLAESVVTQDWLLDEGDSERRTRFFREVEGYRSDQQNDYSYFVIVDASHHYYFNDSTAPLSNAPRYTLSPDDPQDSWYFASMASAEPYNINVNYDAKLKVTKVWFNVQVIAGNRKIGLAGGGLDLTSFLDQFISRREPGVTSMIVDADGAIQAHPDKRLIAYSSGTGTGAAAQHRIFDLLGSDAERSGLRGAMDDAEAHPGEVRTFWATLDGKRQLLATAYIPELRWHVLSAVDLHAAQVLDSRWIWPLLGTLVGLLALLLLGFAYTVELLVLRPLRALRQSAKAIAAGHYDNPMPKARGDEIGELSQAFSSMAEQVRRHTEELEDKVRERTSALEQANREMAAAQKKIGDSIDYASLIQRAILPDRQLQASLGEHHFVLWKPRDVVGGDFYIYREGSHDSLIGVVDCAGHGVPGALMTMLALAAIDHAIDSVQSHDPASILRETDQVMRGMLSQEQLTQALATNMDAGFVRIDHDRRLLHFAGAKISLFACDGEEVREFKGGRRALGDKRQGEYQNIEVALQPGWTFYLCTDGFLDQAGGEHGFGFGNSRFAELLRQHARLPLGEQARVFAASLAEYQGERPQRDDITILSFRFE</sequence>
<evidence type="ECO:0000256" key="2">
    <source>
        <dbReference type="ARBA" id="ARBA00022475"/>
    </source>
</evidence>
<dbReference type="EMBL" id="FNDS01000012">
    <property type="protein sequence ID" value="SDI60405.1"/>
    <property type="molecule type" value="Genomic_DNA"/>
</dbReference>
<dbReference type="SUPFAM" id="SSF158472">
    <property type="entry name" value="HAMP domain-like"/>
    <property type="match status" value="1"/>
</dbReference>
<dbReference type="PROSITE" id="PS50885">
    <property type="entry name" value="HAMP"/>
    <property type="match status" value="1"/>
</dbReference>
<name>A0A1G8LXL6_9PSED</name>
<dbReference type="SUPFAM" id="SSF81606">
    <property type="entry name" value="PP2C-like"/>
    <property type="match status" value="1"/>
</dbReference>
<evidence type="ECO:0000259" key="9">
    <source>
        <dbReference type="PROSITE" id="PS50885"/>
    </source>
</evidence>
<dbReference type="Gene3D" id="6.10.340.10">
    <property type="match status" value="1"/>
</dbReference>
<evidence type="ECO:0000256" key="8">
    <source>
        <dbReference type="SAM" id="Phobius"/>
    </source>
</evidence>
<dbReference type="GO" id="GO:0007165">
    <property type="term" value="P:signal transduction"/>
    <property type="evidence" value="ECO:0007669"/>
    <property type="project" value="InterPro"/>
</dbReference>
<dbReference type="STRING" id="428992.SAMN05216272_112142"/>
<accession>A0A1G8LXL6</accession>
<evidence type="ECO:0000256" key="3">
    <source>
        <dbReference type="ARBA" id="ARBA00022692"/>
    </source>
</evidence>
<keyword evidence="11" id="KW-1185">Reference proteome</keyword>